<protein>
    <recommendedName>
        <fullName evidence="12">UDP-N-acetylglucosamine 1-carboxyvinyltransferase</fullName>
        <ecNumber evidence="11">2.5.1.7</ecNumber>
    </recommendedName>
    <alternativeName>
        <fullName evidence="13">Enoylpyruvate transferase</fullName>
    </alternativeName>
    <alternativeName>
        <fullName evidence="14">UDP-N-acetylglucosamine enolpyruvyl transferase</fullName>
    </alternativeName>
</protein>
<evidence type="ECO:0000313" key="17">
    <source>
        <dbReference type="EMBL" id="CAQ82725.1"/>
    </source>
</evidence>
<dbReference type="Proteomes" id="UP000002747">
    <property type="component" value="Chromosome"/>
</dbReference>
<keyword evidence="9" id="KW-0961">Cell wall biogenesis/degradation</keyword>
<proteinExistence type="inferred from homology"/>
<evidence type="ECO:0000256" key="6">
    <source>
        <dbReference type="ARBA" id="ARBA00022960"/>
    </source>
</evidence>
<dbReference type="InterPro" id="IPR013792">
    <property type="entry name" value="RNA3'P_cycl/enolpyr_Trfase_a/b"/>
</dbReference>
<dbReference type="InterPro" id="IPR050068">
    <property type="entry name" value="MurA_subfamily"/>
</dbReference>
<keyword evidence="5" id="KW-0808">Transferase</keyword>
<evidence type="ECO:0000256" key="5">
    <source>
        <dbReference type="ARBA" id="ARBA00022679"/>
    </source>
</evidence>
<reference evidence="17 18" key="1">
    <citation type="journal article" date="2009" name="BMC Genomics">
        <title>Comparative genomics of the emerging human pathogen Photorhabdus asymbiotica with the insect pathogen Photorhabdus luminescens.</title>
        <authorList>
            <person name="Wilkinson P."/>
            <person name="Waterfield N.R."/>
            <person name="Crossman L."/>
            <person name="Corton C."/>
            <person name="Sanchez-Contreras M."/>
            <person name="Vlisidou I."/>
            <person name="Barron A."/>
            <person name="Bignell A."/>
            <person name="Clark L."/>
            <person name="Ormond D."/>
            <person name="Mayho M."/>
            <person name="Bason N."/>
            <person name="Smith F."/>
            <person name="Simmonds M."/>
            <person name="Churcher C."/>
            <person name="Harris D."/>
            <person name="Thompson N.R."/>
            <person name="Quail M."/>
            <person name="Parkhill J."/>
            <person name="ffrench-Constant R.H."/>
        </authorList>
    </citation>
    <scope>NUCLEOTIDE SEQUENCE [LARGE SCALE GENOMIC DNA]</scope>
    <source>
        <strain evidence="18">ATCC 43949 / 3105-77</strain>
    </source>
</reference>
<dbReference type="SUPFAM" id="SSF55205">
    <property type="entry name" value="EPT/RTPC-like"/>
    <property type="match status" value="1"/>
</dbReference>
<comment type="pathway">
    <text evidence="2">Cell wall biogenesis; peptidoglycan biosynthesis.</text>
</comment>
<comment type="subcellular location">
    <subcellularLocation>
        <location evidence="1">Cytoplasm</location>
    </subcellularLocation>
</comment>
<dbReference type="KEGG" id="pay:PAU_00633"/>
<evidence type="ECO:0000256" key="10">
    <source>
        <dbReference type="ARBA" id="ARBA00038367"/>
    </source>
</evidence>
<dbReference type="GO" id="GO:0008360">
    <property type="term" value="P:regulation of cell shape"/>
    <property type="evidence" value="ECO:0007669"/>
    <property type="project" value="UniProtKB-KW"/>
</dbReference>
<sequence>MVASERSQKNSNLKDEEYTSLMKSLKVTPSRLTGGNIKVSGFKHAVTLVMAASVALNNKVIIRNVPHVLDTIIISQIINELGGTCIHKNDYLEIICTQLNTPIIPPFMADKIHGSIYLIPVLLGKLGQVTYQSFGGCTIGQGGSRPIKHMLSVLTRFGASFSTAGETTTGYTNGFSACSIDIMDYSDVADELTGSLVSGATKTAILAAMFVTNGQTVIQNPYMKPDVTELLDFLSTAGYRVSGTSKEIIIEHGTVDSAENTTRIIEMTLVSDVSEIITYLTLSVLAKVSIQLECKKIEKVQSGLCAEITLFKEMGIDVNFNKDKVFILKVQQLYKSKIIVKSHGIYSDHQPFFALLMCYADGHSCIEERVWAERFAYVPELKKLGANIAKCANRISIFPNVLHDNQTEVFATDLRAAAVLLIASLIRGGETTIKGAHHLERGYSNMLANLRMLNANVETIE</sequence>
<evidence type="ECO:0000256" key="11">
    <source>
        <dbReference type="ARBA" id="ARBA00039108"/>
    </source>
</evidence>
<dbReference type="GO" id="GO:0051301">
    <property type="term" value="P:cell division"/>
    <property type="evidence" value="ECO:0007669"/>
    <property type="project" value="UniProtKB-KW"/>
</dbReference>
<keyword evidence="8" id="KW-0131">Cell cycle</keyword>
<evidence type="ECO:0000256" key="9">
    <source>
        <dbReference type="ARBA" id="ARBA00023316"/>
    </source>
</evidence>
<feature type="domain" description="Enolpyruvate transferase" evidence="16">
    <location>
        <begin position="34"/>
        <end position="448"/>
    </location>
</feature>
<evidence type="ECO:0000256" key="4">
    <source>
        <dbReference type="ARBA" id="ARBA00022618"/>
    </source>
</evidence>
<evidence type="ECO:0000256" key="13">
    <source>
        <dbReference type="ARBA" id="ARBA00042443"/>
    </source>
</evidence>
<gene>
    <name evidence="17" type="primary">murA</name>
    <name evidence="17" type="ordered locus">PAU_00633</name>
</gene>
<evidence type="ECO:0000256" key="15">
    <source>
        <dbReference type="ARBA" id="ARBA00047527"/>
    </source>
</evidence>
<dbReference type="Gene3D" id="3.65.10.10">
    <property type="entry name" value="Enolpyruvate transferase domain"/>
    <property type="match status" value="2"/>
</dbReference>
<keyword evidence="7" id="KW-0573">Peptidoglycan synthesis</keyword>
<dbReference type="GO" id="GO:0009252">
    <property type="term" value="P:peptidoglycan biosynthetic process"/>
    <property type="evidence" value="ECO:0007669"/>
    <property type="project" value="UniProtKB-KW"/>
</dbReference>
<accession>C7BKN9</accession>
<keyword evidence="4" id="KW-0132">Cell division</keyword>
<dbReference type="eggNOG" id="COG0766">
    <property type="taxonomic scope" value="Bacteria"/>
</dbReference>
<name>C7BKN9_PHOAA</name>
<dbReference type="EC" id="2.5.1.7" evidence="11"/>
<dbReference type="EMBL" id="FM162591">
    <property type="protein sequence ID" value="CAQ82725.1"/>
    <property type="molecule type" value="Genomic_DNA"/>
</dbReference>
<evidence type="ECO:0000256" key="1">
    <source>
        <dbReference type="ARBA" id="ARBA00004496"/>
    </source>
</evidence>
<keyword evidence="3" id="KW-0963">Cytoplasm</keyword>
<dbReference type="PANTHER" id="PTHR43783:SF1">
    <property type="entry name" value="UDP-N-ACETYLGLUCOSAMINE 1-CARBOXYVINYLTRANSFERASE"/>
    <property type="match status" value="1"/>
</dbReference>
<evidence type="ECO:0000256" key="2">
    <source>
        <dbReference type="ARBA" id="ARBA00004752"/>
    </source>
</evidence>
<evidence type="ECO:0000256" key="12">
    <source>
        <dbReference type="ARBA" id="ARBA00039754"/>
    </source>
</evidence>
<evidence type="ECO:0000256" key="3">
    <source>
        <dbReference type="ARBA" id="ARBA00022490"/>
    </source>
</evidence>
<comment type="catalytic activity">
    <reaction evidence="15">
        <text>phosphoenolpyruvate + UDP-N-acetyl-alpha-D-glucosamine = UDP-N-acetyl-3-O-(1-carboxyvinyl)-alpha-D-glucosamine + phosphate</text>
        <dbReference type="Rhea" id="RHEA:18681"/>
        <dbReference type="ChEBI" id="CHEBI:43474"/>
        <dbReference type="ChEBI" id="CHEBI:57705"/>
        <dbReference type="ChEBI" id="CHEBI:58702"/>
        <dbReference type="ChEBI" id="CHEBI:68483"/>
        <dbReference type="EC" id="2.5.1.7"/>
    </reaction>
</comment>
<evidence type="ECO:0000256" key="7">
    <source>
        <dbReference type="ARBA" id="ARBA00022984"/>
    </source>
</evidence>
<evidence type="ECO:0000313" key="18">
    <source>
        <dbReference type="Proteomes" id="UP000002747"/>
    </source>
</evidence>
<evidence type="ECO:0000256" key="14">
    <source>
        <dbReference type="ARBA" id="ARBA00042842"/>
    </source>
</evidence>
<dbReference type="AlphaFoldDB" id="C7BKN9"/>
<dbReference type="Pfam" id="PF00275">
    <property type="entry name" value="EPSP_synthase"/>
    <property type="match status" value="1"/>
</dbReference>
<dbReference type="PANTHER" id="PTHR43783">
    <property type="entry name" value="UDP-N-ACETYLGLUCOSAMINE 1-CARBOXYVINYLTRANSFERASE"/>
    <property type="match status" value="1"/>
</dbReference>
<evidence type="ECO:0000256" key="8">
    <source>
        <dbReference type="ARBA" id="ARBA00023306"/>
    </source>
</evidence>
<evidence type="ECO:0000259" key="16">
    <source>
        <dbReference type="Pfam" id="PF00275"/>
    </source>
</evidence>
<dbReference type="InterPro" id="IPR001986">
    <property type="entry name" value="Enolpyruvate_Tfrase_dom"/>
</dbReference>
<dbReference type="GO" id="GO:0071555">
    <property type="term" value="P:cell wall organization"/>
    <property type="evidence" value="ECO:0007669"/>
    <property type="project" value="UniProtKB-KW"/>
</dbReference>
<dbReference type="GO" id="GO:0008760">
    <property type="term" value="F:UDP-N-acetylglucosamine 1-carboxyvinyltransferase activity"/>
    <property type="evidence" value="ECO:0007669"/>
    <property type="project" value="UniProtKB-EC"/>
</dbReference>
<organism evidence="17 18">
    <name type="scientific">Photorhabdus asymbiotica subsp. asymbiotica (strain ATCC 43949 / 3105-77)</name>
    <name type="common">Xenorhabdus luminescens (strain 2)</name>
    <dbReference type="NCBI Taxonomy" id="553480"/>
    <lineage>
        <taxon>Bacteria</taxon>
        <taxon>Pseudomonadati</taxon>
        <taxon>Pseudomonadota</taxon>
        <taxon>Gammaproteobacteria</taxon>
        <taxon>Enterobacterales</taxon>
        <taxon>Morganellaceae</taxon>
        <taxon>Photorhabdus</taxon>
    </lineage>
</organism>
<comment type="similarity">
    <text evidence="10">Belongs to the EPSP synthase family. MurA subfamily.</text>
</comment>
<dbReference type="InterPro" id="IPR036968">
    <property type="entry name" value="Enolpyruvate_Tfrase_sf"/>
</dbReference>
<dbReference type="GO" id="GO:0005737">
    <property type="term" value="C:cytoplasm"/>
    <property type="evidence" value="ECO:0007669"/>
    <property type="project" value="UniProtKB-SubCell"/>
</dbReference>
<dbReference type="STRING" id="291112.PAU_00633"/>
<keyword evidence="6" id="KW-0133">Cell shape</keyword>